<dbReference type="PROSITE" id="PS52004">
    <property type="entry name" value="KS3_2"/>
    <property type="match status" value="2"/>
</dbReference>
<evidence type="ECO:0000256" key="6">
    <source>
        <dbReference type="SAM" id="MobiDB-lite"/>
    </source>
</evidence>
<keyword evidence="10" id="KW-1185">Reference proteome</keyword>
<dbReference type="Pfam" id="PF00109">
    <property type="entry name" value="ketoacyl-synt"/>
    <property type="match status" value="2"/>
</dbReference>
<evidence type="ECO:0000313" key="10">
    <source>
        <dbReference type="Proteomes" id="UP000727056"/>
    </source>
</evidence>
<dbReference type="Pfam" id="PF16197">
    <property type="entry name" value="KAsynt_C_assoc"/>
    <property type="match status" value="2"/>
</dbReference>
<feature type="domain" description="Ketosynthase family 3 (KS3)" evidence="8">
    <location>
        <begin position="1"/>
        <end position="421"/>
    </location>
</feature>
<dbReference type="InterPro" id="IPR001227">
    <property type="entry name" value="Ac_transferase_dom_sf"/>
</dbReference>
<dbReference type="PANTHER" id="PTHR43775">
    <property type="entry name" value="FATTY ACID SYNTHASE"/>
    <property type="match status" value="1"/>
</dbReference>
<feature type="domain" description="Carrier" evidence="7">
    <location>
        <begin position="1712"/>
        <end position="1789"/>
    </location>
</feature>
<dbReference type="InterPro" id="IPR014030">
    <property type="entry name" value="Ketoacyl_synth_N"/>
</dbReference>
<dbReference type="Pfam" id="PF02801">
    <property type="entry name" value="Ketoacyl-synt_C"/>
    <property type="match status" value="2"/>
</dbReference>
<dbReference type="InterPro" id="IPR020806">
    <property type="entry name" value="PKS_PP-bd"/>
</dbReference>
<dbReference type="SUPFAM" id="SSF52151">
    <property type="entry name" value="FabD/lysophospholipase-like"/>
    <property type="match status" value="2"/>
</dbReference>
<evidence type="ECO:0000256" key="4">
    <source>
        <dbReference type="ARBA" id="ARBA00023194"/>
    </source>
</evidence>
<protein>
    <submittedName>
        <fullName evidence="9">Acyltransferase domain-containing protein</fullName>
    </submittedName>
</protein>
<dbReference type="InterPro" id="IPR032821">
    <property type="entry name" value="PKS_assoc"/>
</dbReference>
<sequence>MPGHAIVGMGCRFPGAPSLAAYWELLCRGGDGIVEVPPDRAGPARPADGGRDVARRAGLLPDLDRFDAAPFGISAREAHYLDPQQRLVLEVVVEALADAGIAPGSLRGSDTGVFVGASGFEHGALAVAPGQELSTYRTTGSVLSIIANRVSYALDLKGPSVVVDTACSSSLVALGAAVDALRAGRCRVALVGGVNALLNPEMTEAFAAGGFMAADGRCKPFDHRADGYVRSEGAGVLVLRSEEAARAEGDRVYAVVPAVRVNQDGRSNGIFAPNGRSQERLLRSAYEDAGVDPGAVQYLEAHGTGTALGDPIEFGAVAGVLAVGREPGRELLMGSVKSNIGHLEAGAGVAGVIKVALAMHHGRVPPTLHLERPNPYLRLERHPVRIPTAVEPWPDTDGGERLAGVSSFGFGGTNAHAVLRAARPAAASPTDRAAPDEHPPFLVPLAAHSEAALRETAGEWASWLAAEGRDAEPAAVAATAAGRRDHPAHRAAVLADDRSSLIAALAAVAAGTDHPALVGVGRAPARTPRWSLAFGSSTADASEMAAGAVASDIAAGDWGAFAARAARELPSYATLHARLREEAGPGAAGGPDGALPRVETFLAQLAVARQLEALGLRPAVWRGSGAGEVTAACAAGELVPEDAVGLLASTSRRPVVRRGEQGGREAGGWWSAQCGGPVRSAEVDASHWAACLDAGPSAAPVADADDGVPSHGPRVDLAAWRPGAAADPGAARRMLLDTVARLYLAGLTPRWQPGARVALPAHAWDRRTYPLISRALPAASGDGPASAPTAPAAGELTPAVRALLESARDRIAALEETESALRSRLAERPAEVAAPVDAVVLGVGLRLPSTVTSTDGFWRLLTEGGNGVGRLTRDRDGRRGAGGRPWRPAGRLDSVDSFDPGFFGIGSEEARAMDPQQRLVLETAWEALEDGGVTAQRLRTSVTGVFVGTCGNDYLLLAAGSGERPDVWSASGVSHAVTAGRLSYHLDLRGPSLAVDTACSSSLTALHLALRALRAGECDFALVGGVNTLLDPYSTEMIESVLPFSAAGRCLSYEEGADGIVRGEGCGMLLLAREDVATREGLPGRGLVRGSAINQDGRTNGLTAPSPRGQREVLARALRDARLTGADIDYVEGHGTGTALGDPLEAEALAAVLGDGDKPCVLGSVKANLGHLEAAAGIAGVIKALLVLEHARVPAQPDFSRPGPGVRFTGTRLELASEERTLPSGRRWAGVSSFGFGGSNAHVVLEHDPARHAVPPPAAGGSGPLMLPLSARSTGALTALAEAWQRALADCDETAARRMVAAAAHRRDHHPVRTVRTAPDLPGLLTALAEPREAVEPHATRSVWLFTGQGSQWPAMAAGLLELPAAAAELRVCDAVVRETAGWSILAEATAPQGSHRLADTEIAQGCVAAVQLALAAQLREVGLEPDAVVGHSMGELPAAVVAGVLDRPTMFRLLRARGRLIAEHAAEGRMVSVALPEAEVARLLARHDKVDIAAVNGPHSTVVSGLRSAVDGLCAELTSEAVRHTPLPGGYAFHSRLLEAAAAEIALVAADIDPREPTVPFHSTVTGRPETRLDGAYWAANLRRTVRFADALASLPDATRTVAVEVGPHAVLTAEVLRGEEAGGPAFACRPVPLMRRGRTAHHTVVEAVGRLHETGPAVNPAAVVPPPTGRVTGLPSYPWQRTRHWVVVDREDAGAAPPPAAAPRAAAAPVDRADLVAMLRRALVEALGPEAEAVDADTVLADWDIESLVIVEVRNQLGRRLGATLPLSAFFTAGSLGEVADRLRSAIDPTTGDGTADRNPGRSARPTEPERPAHPGPLDHLTDSEVEAMIARIEGTDAR</sequence>
<evidence type="ECO:0000259" key="8">
    <source>
        <dbReference type="PROSITE" id="PS52004"/>
    </source>
</evidence>
<evidence type="ECO:0000313" key="9">
    <source>
        <dbReference type="EMBL" id="NJQ14436.1"/>
    </source>
</evidence>
<keyword evidence="1" id="KW-0596">Phosphopantetheine</keyword>
<evidence type="ECO:0000256" key="1">
    <source>
        <dbReference type="ARBA" id="ARBA00022450"/>
    </source>
</evidence>
<accession>A0ABX1C5F7</accession>
<gene>
    <name evidence="9" type="ORF">HCN52_05650</name>
</gene>
<dbReference type="Gene3D" id="3.30.70.3290">
    <property type="match status" value="2"/>
</dbReference>
<keyword evidence="2" id="KW-0597">Phosphoprotein</keyword>
<dbReference type="SMART" id="SM00827">
    <property type="entry name" value="PKS_AT"/>
    <property type="match status" value="1"/>
</dbReference>
<name>A0ABX1C5F7_9ACTN</name>
<dbReference type="InterPro" id="IPR020841">
    <property type="entry name" value="PKS_Beta-ketoAc_synthase_dom"/>
</dbReference>
<keyword evidence="4" id="KW-0045">Antibiotic biosynthesis</keyword>
<keyword evidence="3" id="KW-0808">Transferase</keyword>
<dbReference type="InterPro" id="IPR014031">
    <property type="entry name" value="Ketoacyl_synth_C"/>
</dbReference>
<dbReference type="InterPro" id="IPR014043">
    <property type="entry name" value="Acyl_transferase_dom"/>
</dbReference>
<dbReference type="InterPro" id="IPR016039">
    <property type="entry name" value="Thiolase-like"/>
</dbReference>
<dbReference type="SUPFAM" id="SSF55048">
    <property type="entry name" value="Probable ACP-binding domain of malonyl-CoA ACP transacylase"/>
    <property type="match status" value="1"/>
</dbReference>
<dbReference type="InterPro" id="IPR009081">
    <property type="entry name" value="PP-bd_ACP"/>
</dbReference>
<dbReference type="PROSITE" id="PS50075">
    <property type="entry name" value="CARRIER"/>
    <property type="match status" value="1"/>
</dbReference>
<proteinExistence type="predicted"/>
<comment type="caution">
    <text evidence="9">The sequence shown here is derived from an EMBL/GenBank/DDBJ whole genome shotgun (WGS) entry which is preliminary data.</text>
</comment>
<dbReference type="InterPro" id="IPR036736">
    <property type="entry name" value="ACP-like_sf"/>
</dbReference>
<feature type="domain" description="Ketosynthase family 3 (KS3)" evidence="8">
    <location>
        <begin position="835"/>
        <end position="1247"/>
    </location>
</feature>
<dbReference type="InterPro" id="IPR018201">
    <property type="entry name" value="Ketoacyl_synth_AS"/>
</dbReference>
<evidence type="ECO:0000259" key="7">
    <source>
        <dbReference type="PROSITE" id="PS50075"/>
    </source>
</evidence>
<dbReference type="Gene3D" id="3.40.47.10">
    <property type="match status" value="2"/>
</dbReference>
<dbReference type="SMART" id="SM00825">
    <property type="entry name" value="PKS_KS"/>
    <property type="match status" value="2"/>
</dbReference>
<dbReference type="PANTHER" id="PTHR43775:SF37">
    <property type="entry name" value="SI:DKEY-61P9.11"/>
    <property type="match status" value="1"/>
</dbReference>
<dbReference type="InterPro" id="IPR016036">
    <property type="entry name" value="Malonyl_transacylase_ACP-bd"/>
</dbReference>
<evidence type="ECO:0000256" key="3">
    <source>
        <dbReference type="ARBA" id="ARBA00022679"/>
    </source>
</evidence>
<dbReference type="GO" id="GO:0016746">
    <property type="term" value="F:acyltransferase activity"/>
    <property type="evidence" value="ECO:0007669"/>
    <property type="project" value="UniProtKB-KW"/>
</dbReference>
<dbReference type="Pfam" id="PF00550">
    <property type="entry name" value="PP-binding"/>
    <property type="match status" value="1"/>
</dbReference>
<dbReference type="SMART" id="SM00823">
    <property type="entry name" value="PKS_PP"/>
    <property type="match status" value="1"/>
</dbReference>
<dbReference type="SUPFAM" id="SSF53901">
    <property type="entry name" value="Thiolase-like"/>
    <property type="match status" value="2"/>
</dbReference>
<dbReference type="InterPro" id="IPR050091">
    <property type="entry name" value="PKS_NRPS_Biosynth_Enz"/>
</dbReference>
<evidence type="ECO:0000256" key="5">
    <source>
        <dbReference type="ARBA" id="ARBA00023315"/>
    </source>
</evidence>
<feature type="compositionally biased region" description="Basic and acidic residues" evidence="6">
    <location>
        <begin position="1797"/>
        <end position="1815"/>
    </location>
</feature>
<evidence type="ECO:0000256" key="2">
    <source>
        <dbReference type="ARBA" id="ARBA00022553"/>
    </source>
</evidence>
<reference evidence="9 10" key="1">
    <citation type="submission" date="2020-03" db="EMBL/GenBank/DDBJ databases">
        <title>Draft genome of Streptomyces sp. ventii, isolated from the Axial Seamount in the Pacific Ocean, and resequencing of the two type strains Streptomyces lonarensis strain NCL 716 and Streptomyces bohaiensis strain 11A07.</title>
        <authorList>
            <person name="Loughran R.M."/>
            <person name="Pfannmuller K.M."/>
            <person name="Wasson B.J."/>
            <person name="Deadmond M.C."/>
            <person name="Paddock B.E."/>
            <person name="Koyack M.J."/>
            <person name="Gallegos D.A."/>
            <person name="Mitchell E.A."/>
            <person name="Ushijima B."/>
            <person name="Saw J.H."/>
            <person name="Mcphail K.L."/>
            <person name="Videau P."/>
        </authorList>
    </citation>
    <scope>NUCLEOTIDE SEQUENCE [LARGE SCALE GENOMIC DNA]</scope>
    <source>
        <strain evidence="9 10">11A07</strain>
    </source>
</reference>
<dbReference type="Gene3D" id="1.10.1200.10">
    <property type="entry name" value="ACP-like"/>
    <property type="match status" value="1"/>
</dbReference>
<feature type="region of interest" description="Disordered" evidence="6">
    <location>
        <begin position="1787"/>
        <end position="1827"/>
    </location>
</feature>
<organism evidence="9 10">
    <name type="scientific">Streptomyces bohaiensis</name>
    <dbReference type="NCBI Taxonomy" id="1431344"/>
    <lineage>
        <taxon>Bacteria</taxon>
        <taxon>Bacillati</taxon>
        <taxon>Actinomycetota</taxon>
        <taxon>Actinomycetes</taxon>
        <taxon>Kitasatosporales</taxon>
        <taxon>Streptomycetaceae</taxon>
        <taxon>Streptomyces</taxon>
    </lineage>
</organism>
<dbReference type="Pfam" id="PF00698">
    <property type="entry name" value="Acyl_transf_1"/>
    <property type="match status" value="1"/>
</dbReference>
<dbReference type="Proteomes" id="UP000727056">
    <property type="component" value="Unassembled WGS sequence"/>
</dbReference>
<dbReference type="CDD" id="cd00833">
    <property type="entry name" value="PKS"/>
    <property type="match status" value="2"/>
</dbReference>
<dbReference type="EMBL" id="JAAVJC010000025">
    <property type="protein sequence ID" value="NJQ14436.1"/>
    <property type="molecule type" value="Genomic_DNA"/>
</dbReference>
<dbReference type="PROSITE" id="PS00606">
    <property type="entry name" value="KS3_1"/>
    <property type="match status" value="2"/>
</dbReference>
<dbReference type="RefSeq" id="WP_168087260.1">
    <property type="nucleotide sequence ID" value="NZ_BHZH01000016.1"/>
</dbReference>
<dbReference type="InterPro" id="IPR016035">
    <property type="entry name" value="Acyl_Trfase/lysoPLipase"/>
</dbReference>
<keyword evidence="5 9" id="KW-0012">Acyltransferase</keyword>
<feature type="region of interest" description="Disordered" evidence="6">
    <location>
        <begin position="871"/>
        <end position="890"/>
    </location>
</feature>
<dbReference type="Gene3D" id="3.40.366.10">
    <property type="entry name" value="Malonyl-Coenzyme A Acyl Carrier Protein, domain 2"/>
    <property type="match status" value="2"/>
</dbReference>
<dbReference type="SUPFAM" id="SSF47336">
    <property type="entry name" value="ACP-like"/>
    <property type="match status" value="1"/>
</dbReference>